<evidence type="ECO:0000256" key="5">
    <source>
        <dbReference type="HAMAP-Rule" id="MF_00527"/>
    </source>
</evidence>
<dbReference type="PANTHER" id="PTHR10429">
    <property type="entry name" value="DNA-3-METHYLADENINE GLYCOSYLASE"/>
    <property type="match status" value="1"/>
</dbReference>
<dbReference type="EMBL" id="QHBU01000231">
    <property type="protein sequence ID" value="PZR78956.1"/>
    <property type="molecule type" value="Genomic_DNA"/>
</dbReference>
<dbReference type="PANTHER" id="PTHR10429:SF0">
    <property type="entry name" value="DNA-3-METHYLADENINE GLYCOSYLASE"/>
    <property type="match status" value="1"/>
</dbReference>
<evidence type="ECO:0000256" key="1">
    <source>
        <dbReference type="ARBA" id="ARBA00009232"/>
    </source>
</evidence>
<organism evidence="7 8">
    <name type="scientific">Candidatus Aeolococcus gillhamiae</name>
    <dbReference type="NCBI Taxonomy" id="3127015"/>
    <lineage>
        <taxon>Bacteria</taxon>
        <taxon>Bacillati</taxon>
        <taxon>Candidatus Dormiibacterota</taxon>
        <taxon>Candidatus Dormibacteria</taxon>
        <taxon>Candidatus Aeolococcales</taxon>
        <taxon>Candidatus Aeolococcaceae</taxon>
        <taxon>Candidatus Aeolococcus</taxon>
    </lineage>
</organism>
<evidence type="ECO:0000313" key="7">
    <source>
        <dbReference type="EMBL" id="PZR78956.1"/>
    </source>
</evidence>
<dbReference type="NCBIfam" id="TIGR00567">
    <property type="entry name" value="3mg"/>
    <property type="match status" value="1"/>
</dbReference>
<accession>A0A2W5Z825</accession>
<dbReference type="InterPro" id="IPR011034">
    <property type="entry name" value="Formyl_transferase-like_C_sf"/>
</dbReference>
<dbReference type="Gene3D" id="3.10.300.10">
    <property type="entry name" value="Methylpurine-DNA glycosylase (MPG)"/>
    <property type="match status" value="1"/>
</dbReference>
<evidence type="ECO:0000256" key="6">
    <source>
        <dbReference type="SAM" id="MobiDB-lite"/>
    </source>
</evidence>
<comment type="caution">
    <text evidence="7">The sequence shown here is derived from an EMBL/GenBank/DDBJ whole genome shotgun (WGS) entry which is preliminary data.</text>
</comment>
<evidence type="ECO:0000256" key="3">
    <source>
        <dbReference type="ARBA" id="ARBA00022801"/>
    </source>
</evidence>
<evidence type="ECO:0000256" key="2">
    <source>
        <dbReference type="ARBA" id="ARBA00022763"/>
    </source>
</evidence>
<sequence length="212" mass="22639">MPVARALVAVPAQQLARRLLGAVLVSGVGGTEVAIRLTEVEAYEGQDDPASHAFRGVTRRTAVMFGPPGHLYCYFTYGMHWCANIVCDVEGRAAAVLLRAGEVVHGSELAWTRRPAAKSAAELARGPARLASCLGLGSAHSGVDLCNPAAVVRLESMPRRKAAGVRAGPRVGVAKAAERPWRFWLPDEPSVSAFRPGGRKRVAPDRQTDPRE</sequence>
<reference evidence="7 8" key="1">
    <citation type="journal article" date="2017" name="Nature">
        <title>Atmospheric trace gases support primary production in Antarctic desert surface soil.</title>
        <authorList>
            <person name="Ji M."/>
            <person name="Greening C."/>
            <person name="Vanwonterghem I."/>
            <person name="Carere C.R."/>
            <person name="Bay S.K."/>
            <person name="Steen J.A."/>
            <person name="Montgomery K."/>
            <person name="Lines T."/>
            <person name="Beardall J."/>
            <person name="van Dorst J."/>
            <person name="Snape I."/>
            <person name="Stott M.B."/>
            <person name="Hugenholtz P."/>
            <person name="Ferrari B.C."/>
        </authorList>
    </citation>
    <scope>NUCLEOTIDE SEQUENCE [LARGE SCALE GENOMIC DNA]</scope>
    <source>
        <strain evidence="7">RRmetagenome_bin12</strain>
    </source>
</reference>
<dbReference type="InterPro" id="IPR003180">
    <property type="entry name" value="MPG"/>
</dbReference>
<keyword evidence="4 5" id="KW-0234">DNA repair</keyword>
<dbReference type="InterPro" id="IPR036995">
    <property type="entry name" value="MPG_sf"/>
</dbReference>
<protein>
    <recommendedName>
        <fullName evidence="5">Putative 3-methyladenine DNA glycosylase</fullName>
        <ecNumber evidence="5">3.2.2.-</ecNumber>
    </recommendedName>
</protein>
<dbReference type="Proteomes" id="UP000248724">
    <property type="component" value="Unassembled WGS sequence"/>
</dbReference>
<evidence type="ECO:0000313" key="8">
    <source>
        <dbReference type="Proteomes" id="UP000248724"/>
    </source>
</evidence>
<feature type="compositionally biased region" description="Basic and acidic residues" evidence="6">
    <location>
        <begin position="202"/>
        <end position="212"/>
    </location>
</feature>
<keyword evidence="3 5" id="KW-0378">Hydrolase</keyword>
<dbReference type="Pfam" id="PF02245">
    <property type="entry name" value="Pur_DNA_glyco"/>
    <property type="match status" value="1"/>
</dbReference>
<comment type="similarity">
    <text evidence="1 5">Belongs to the DNA glycosylase MPG family.</text>
</comment>
<dbReference type="GO" id="GO:0003905">
    <property type="term" value="F:alkylbase DNA N-glycosylase activity"/>
    <property type="evidence" value="ECO:0007669"/>
    <property type="project" value="InterPro"/>
</dbReference>
<evidence type="ECO:0000256" key="4">
    <source>
        <dbReference type="ARBA" id="ARBA00023204"/>
    </source>
</evidence>
<dbReference type="SUPFAM" id="SSF50486">
    <property type="entry name" value="FMT C-terminal domain-like"/>
    <property type="match status" value="1"/>
</dbReference>
<dbReference type="GO" id="GO:0003677">
    <property type="term" value="F:DNA binding"/>
    <property type="evidence" value="ECO:0007669"/>
    <property type="project" value="InterPro"/>
</dbReference>
<proteinExistence type="inferred from homology"/>
<keyword evidence="2 5" id="KW-0227">DNA damage</keyword>
<dbReference type="HAMAP" id="MF_00527">
    <property type="entry name" value="3MGH"/>
    <property type="match status" value="1"/>
</dbReference>
<dbReference type="CDD" id="cd00540">
    <property type="entry name" value="AAG"/>
    <property type="match status" value="1"/>
</dbReference>
<feature type="region of interest" description="Disordered" evidence="6">
    <location>
        <begin position="187"/>
        <end position="212"/>
    </location>
</feature>
<gene>
    <name evidence="7" type="ORF">DLM65_11675</name>
</gene>
<dbReference type="AlphaFoldDB" id="A0A2W5Z825"/>
<dbReference type="EC" id="3.2.2.-" evidence="5"/>
<dbReference type="NCBIfam" id="NF002003">
    <property type="entry name" value="PRK00802.1-3"/>
    <property type="match status" value="1"/>
</dbReference>
<name>A0A2W5Z825_9BACT</name>
<dbReference type="GO" id="GO:0006284">
    <property type="term" value="P:base-excision repair"/>
    <property type="evidence" value="ECO:0007669"/>
    <property type="project" value="InterPro"/>
</dbReference>
<dbReference type="FunFam" id="3.10.300.10:FF:000001">
    <property type="entry name" value="Putative 3-methyladenine DNA glycosylase"/>
    <property type="match status" value="1"/>
</dbReference>